<dbReference type="InterPro" id="IPR058848">
    <property type="entry name" value="Ulvan_lyase_C"/>
</dbReference>
<dbReference type="Pfam" id="PF26377">
    <property type="entry name" value="Ulvan_lyase_2nd"/>
    <property type="match status" value="1"/>
</dbReference>
<dbReference type="Gene3D" id="1.50.10.100">
    <property type="entry name" value="Chondroitin AC/alginate lyase"/>
    <property type="match status" value="1"/>
</dbReference>
<organism evidence="5 6">
    <name type="scientific">Lacibacter sediminis</name>
    <dbReference type="NCBI Taxonomy" id="2760713"/>
    <lineage>
        <taxon>Bacteria</taxon>
        <taxon>Pseudomonadati</taxon>
        <taxon>Bacteroidota</taxon>
        <taxon>Chitinophagia</taxon>
        <taxon>Chitinophagales</taxon>
        <taxon>Chitinophagaceae</taxon>
        <taxon>Lacibacter</taxon>
    </lineage>
</organism>
<dbReference type="AlphaFoldDB" id="A0A7G5XDA8"/>
<name>A0A7G5XDA8_9BACT</name>
<evidence type="ECO:0000313" key="6">
    <source>
        <dbReference type="Proteomes" id="UP000515344"/>
    </source>
</evidence>
<reference evidence="6" key="1">
    <citation type="submission" date="2020-08" db="EMBL/GenBank/DDBJ databases">
        <title>Lacibacter sp. S13-6-6 genome sequencing.</title>
        <authorList>
            <person name="Jin L."/>
        </authorList>
    </citation>
    <scope>NUCLEOTIDE SEQUENCE [LARGE SCALE GENOMIC DNA]</scope>
    <source>
        <strain evidence="6">S13-6-6</strain>
    </source>
</reference>
<dbReference type="KEGG" id="lacs:H4075_15415"/>
<accession>A0A7G5XDA8</accession>
<dbReference type="GO" id="GO:0016829">
    <property type="term" value="F:lyase activity"/>
    <property type="evidence" value="ECO:0007669"/>
    <property type="project" value="InterPro"/>
</dbReference>
<dbReference type="Proteomes" id="UP000515344">
    <property type="component" value="Chromosome"/>
</dbReference>
<dbReference type="RefSeq" id="WP_182801726.1">
    <property type="nucleotide sequence ID" value="NZ_CP060007.1"/>
</dbReference>
<sequence length="840" mass="95132">MIWVKPDDKQAILHNIEKHKWKKDYYQAFVNRVQADVAAYYENPKQYLSGLPFDLSAQKPGQIPPFFYINNPDKEAAYRRNKLQHYLKNAIDCSIIYFLTNDEKYVKYSTSVFYTFLKSMLQLKASETPFNGGLIYQDDHLRESREVGAQMPVLYDFIYPYISKGGKGYNFVTDTYETVSVTEAETIFRTYVNLALGRGIVDCNWPVLESSSLVCNTLALNSESERNYFLQYYLTRDTTHQDALAKVAAVYKKEINWPESLNYSSGVAKLSTYLMTLLTKLDSSLHLGRKYPEILSAVTLPYYLTYPNNTQQILFGDGGRSYRHPIVNYELAYFLGKLENSSSIQNEFGSLLNTALQEPAYNRSQLNPRSYIPEPYFEEPLKLLWYCPEIVGEVKTYPKPVTVELPFAGILLQRNLSSSANPKHGLMTFVGGGAFIHGHASGMNMELYGQGHVLGTKAGKGSYTTEIHENYYRLFASHNTIVVNGYSRGEGGWVNLAINTVNKVAMEPLAYKKPVSGNYSFTISGFIDDKGDSAEAKQERTVGIIRTSTATGYYVDIFRSESKLPNQYHDYIYHNIGDSLIFNTSDQDFVLQSDEDRYKFKGPEKWGRERKFMNPGWHYFNTVETSNKYEKDLEVLFEANALGKQPVKMKLFVTADKNREYTKALAPPSVESVKAYSDKQTPTLVIRKKGEAWRNPFVVVYESFAGTSNEGQIKSVESILQNGIFKGVIVNSIVNGKAIKQMIISQDNDDSIFEDKALQIKFKGRYAVLTLNAKSQLAELYIGNGTQFSYQKWSVTAADAKAVSLSLTISGKNGNSNANGKFKISYPEGFKLTETIINND</sequence>
<dbReference type="EMBL" id="CP060007">
    <property type="protein sequence ID" value="QNA43461.1"/>
    <property type="molecule type" value="Genomic_DNA"/>
</dbReference>
<feature type="domain" description="Heparinase II/III-like C-terminal" evidence="2">
    <location>
        <begin position="433"/>
        <end position="488"/>
    </location>
</feature>
<dbReference type="Pfam" id="PF07940">
    <property type="entry name" value="Hepar_II_III_C"/>
    <property type="match status" value="1"/>
</dbReference>
<dbReference type="Pfam" id="PF26374">
    <property type="entry name" value="Ulvan_lyaseC"/>
    <property type="match status" value="1"/>
</dbReference>
<dbReference type="InterPro" id="IPR008929">
    <property type="entry name" value="Chondroitin_lyas"/>
</dbReference>
<evidence type="ECO:0000259" key="3">
    <source>
        <dbReference type="Pfam" id="PF26374"/>
    </source>
</evidence>
<dbReference type="InterPro" id="IPR012480">
    <property type="entry name" value="Hepar_II_III_C"/>
</dbReference>
<evidence type="ECO:0000259" key="4">
    <source>
        <dbReference type="Pfam" id="PF26377"/>
    </source>
</evidence>
<evidence type="ECO:0000313" key="5">
    <source>
        <dbReference type="EMBL" id="QNA43461.1"/>
    </source>
</evidence>
<comment type="subcellular location">
    <subcellularLocation>
        <location evidence="1">Cell envelope</location>
    </subcellularLocation>
</comment>
<protein>
    <submittedName>
        <fullName evidence="5">Heparinase II/III family protein</fullName>
    </submittedName>
</protein>
<evidence type="ECO:0000259" key="2">
    <source>
        <dbReference type="Pfam" id="PF07940"/>
    </source>
</evidence>
<evidence type="ECO:0000256" key="1">
    <source>
        <dbReference type="ARBA" id="ARBA00004196"/>
    </source>
</evidence>
<gene>
    <name evidence="5" type="ORF">H4075_15415</name>
</gene>
<feature type="domain" description="Endo-acting ulvan lyase 2nd" evidence="4">
    <location>
        <begin position="257"/>
        <end position="387"/>
    </location>
</feature>
<keyword evidence="6" id="KW-1185">Reference proteome</keyword>
<dbReference type="GO" id="GO:0030313">
    <property type="term" value="C:cell envelope"/>
    <property type="evidence" value="ECO:0007669"/>
    <property type="project" value="UniProtKB-SubCell"/>
</dbReference>
<proteinExistence type="predicted"/>
<dbReference type="InterPro" id="IPR058849">
    <property type="entry name" value="Ulvan_lyase_2nd"/>
</dbReference>
<dbReference type="Gene3D" id="2.70.98.70">
    <property type="match status" value="1"/>
</dbReference>
<feature type="domain" description="Endo-acting ulvan lyase C-terminal" evidence="3">
    <location>
        <begin position="713"/>
        <end position="804"/>
    </location>
</feature>